<protein>
    <submittedName>
        <fullName evidence="1">Uncharacterized protein</fullName>
    </submittedName>
</protein>
<sequence length="254" mass="29313">MTRFFSLLLLLVLLTGCHTWTRTGRYIKSQWEPVREYVDPEAEIDTDAYRLDDPNFEKLARLITPVDAPLLQLTRFIADRDTVPDDEWFSLLMARFPWLDRAFYTDAEGNILDQRPAVPLKRFSKPLVFIGQWRKIFLETVADYPELGPELYVGTPYFEDTDFKGLIVAGFDPRTVIRFSPNPEELIIIHPGGGVWNSGAEVDEAGILDQPWEELLEDDVTGQVKVGDTYYTWLARFIGEDEYVYATKSVDPDY</sequence>
<reference evidence="1 2" key="1">
    <citation type="journal article" date="2017" name="Int. J. Syst. Evol. Microbiol.">
        <title>Desulfovibrio senegalensis sp. nov., a mesophilic sulfate reducer isolated from marine sediment.</title>
        <authorList>
            <person name="Thioye A."/>
            <person name="Gam Z.B.A."/>
            <person name="Mbengue M."/>
            <person name="Cayol J.L."/>
            <person name="Joseph-Bartoli M."/>
            <person name="Toure-Kane C."/>
            <person name="Labat M."/>
        </authorList>
    </citation>
    <scope>NUCLEOTIDE SEQUENCE [LARGE SCALE GENOMIC DNA]</scope>
    <source>
        <strain evidence="1 2">DSM 101509</strain>
    </source>
</reference>
<organism evidence="1 2">
    <name type="scientific">Pseudodesulfovibrio senegalensis</name>
    <dbReference type="NCBI Taxonomy" id="1721087"/>
    <lineage>
        <taxon>Bacteria</taxon>
        <taxon>Pseudomonadati</taxon>
        <taxon>Thermodesulfobacteriota</taxon>
        <taxon>Desulfovibrionia</taxon>
        <taxon>Desulfovibrionales</taxon>
        <taxon>Desulfovibrionaceae</taxon>
    </lineage>
</organism>
<dbReference type="OrthoDB" id="5449205at2"/>
<dbReference type="PROSITE" id="PS51257">
    <property type="entry name" value="PROKAR_LIPOPROTEIN"/>
    <property type="match status" value="1"/>
</dbReference>
<comment type="caution">
    <text evidence="1">The sequence shown here is derived from an EMBL/GenBank/DDBJ whole genome shotgun (WGS) entry which is preliminary data.</text>
</comment>
<keyword evidence="2" id="KW-1185">Reference proteome</keyword>
<name>A0A6N6N2J0_9BACT</name>
<dbReference type="Proteomes" id="UP000438699">
    <property type="component" value="Unassembled WGS sequence"/>
</dbReference>
<proteinExistence type="predicted"/>
<accession>A0A6N6N2J0</accession>
<dbReference type="AlphaFoldDB" id="A0A6N6N2J0"/>
<evidence type="ECO:0000313" key="1">
    <source>
        <dbReference type="EMBL" id="KAB1441220.1"/>
    </source>
</evidence>
<dbReference type="RefSeq" id="WP_151151475.1">
    <property type="nucleotide sequence ID" value="NZ_WAIE01000005.1"/>
</dbReference>
<gene>
    <name evidence="1" type="ORF">F8A88_12380</name>
</gene>
<dbReference type="EMBL" id="WAIE01000005">
    <property type="protein sequence ID" value="KAB1441220.1"/>
    <property type="molecule type" value="Genomic_DNA"/>
</dbReference>
<evidence type="ECO:0000313" key="2">
    <source>
        <dbReference type="Proteomes" id="UP000438699"/>
    </source>
</evidence>